<evidence type="ECO:0008006" key="3">
    <source>
        <dbReference type="Google" id="ProtNLM"/>
    </source>
</evidence>
<proteinExistence type="predicted"/>
<accession>A0AAE4K878</accession>
<dbReference type="RefSeq" id="WP_310835923.1">
    <property type="nucleotide sequence ID" value="NZ_JAVLSM010000002.1"/>
</dbReference>
<organism evidence="2">
    <name type="scientific">Herbaspirillum huttiense subsp. nephrolepidis</name>
    <dbReference type="NCBI Taxonomy" id="3075126"/>
    <lineage>
        <taxon>Bacteria</taxon>
        <taxon>Pseudomonadati</taxon>
        <taxon>Pseudomonadota</taxon>
        <taxon>Betaproteobacteria</taxon>
        <taxon>Burkholderiales</taxon>
        <taxon>Oxalobacteraceae</taxon>
        <taxon>Herbaspirillum</taxon>
    </lineage>
</organism>
<gene>
    <name evidence="2" type="ORF">RJN63_21140</name>
</gene>
<name>A0AAE4K878_9BURK</name>
<dbReference type="EMBL" id="JAVRAA010000012">
    <property type="protein sequence ID" value="MDT0339354.1"/>
    <property type="molecule type" value="Genomic_DNA"/>
</dbReference>
<comment type="caution">
    <text evidence="2">The sequence shown here is derived from an EMBL/GenBank/DDBJ whole genome shotgun (WGS) entry which is preliminary data.</text>
</comment>
<dbReference type="AlphaFoldDB" id="A0AAE4K878"/>
<sequence>MTIKKITPVGEKIIPMHDGNGNLPNEGKNLVLNSYWYRLEADKDVSFDDPDPDLPGGEEHHAEQ</sequence>
<protein>
    <recommendedName>
        <fullName evidence="3">DUF2635 domain-containing protein</fullName>
    </recommendedName>
</protein>
<evidence type="ECO:0000256" key="1">
    <source>
        <dbReference type="SAM" id="MobiDB-lite"/>
    </source>
</evidence>
<reference evidence="2" key="1">
    <citation type="submission" date="2023-02" db="EMBL/GenBank/DDBJ databases">
        <title>Description of Herbaspirillum huttiense subsp. nephrolepsisexaltata and Herbaspirillum huttiense subsp. lycopersicon.</title>
        <authorList>
            <person name="Poudel M."/>
            <person name="Sharma A."/>
            <person name="Goss E."/>
            <person name="Tapia J.H."/>
            <person name="Harmon C.M."/>
            <person name="Jones J.B."/>
        </authorList>
    </citation>
    <scope>NUCLEOTIDE SEQUENCE</scope>
    <source>
        <strain evidence="2">NC40101</strain>
    </source>
</reference>
<feature type="region of interest" description="Disordered" evidence="1">
    <location>
        <begin position="44"/>
        <end position="64"/>
    </location>
</feature>
<evidence type="ECO:0000313" key="2">
    <source>
        <dbReference type="EMBL" id="MDT0339354.1"/>
    </source>
</evidence>